<dbReference type="EMBL" id="LNYX01000032">
    <property type="protein sequence ID" value="KTD61438.1"/>
    <property type="molecule type" value="Genomic_DNA"/>
</dbReference>
<comment type="caution">
    <text evidence="1">The sequence shown here is derived from an EMBL/GenBank/DDBJ whole genome shotgun (WGS) entry which is preliminary data.</text>
</comment>
<proteinExistence type="predicted"/>
<keyword evidence="2" id="KW-1185">Reference proteome</keyword>
<gene>
    <name evidence="1" type="ORF">Lspi_2680</name>
</gene>
<evidence type="ECO:0000313" key="1">
    <source>
        <dbReference type="EMBL" id="KTD61438.1"/>
    </source>
</evidence>
<accession>A0A0W0YXU7</accession>
<organism evidence="1 2">
    <name type="scientific">Legionella spiritensis</name>
    <dbReference type="NCBI Taxonomy" id="452"/>
    <lineage>
        <taxon>Bacteria</taxon>
        <taxon>Pseudomonadati</taxon>
        <taxon>Pseudomonadota</taxon>
        <taxon>Gammaproteobacteria</taxon>
        <taxon>Legionellales</taxon>
        <taxon>Legionellaceae</taxon>
        <taxon>Legionella</taxon>
    </lineage>
</organism>
<sequence length="92" mass="10195">MTASDTTKPADKLTQEDYSQAMNLIGQNLFTALTQSVDKLQPSLRNNNVVFQALAAFLANIVHKQFPDNRDSSKKVIDDLAKLIHLHLDSVA</sequence>
<dbReference type="AlphaFoldDB" id="A0A0W0YXU7"/>
<dbReference type="OrthoDB" id="5638682at2"/>
<dbReference type="Proteomes" id="UP000054877">
    <property type="component" value="Unassembled WGS sequence"/>
</dbReference>
<dbReference type="PATRIC" id="fig|452.5.peg.2966"/>
<protein>
    <submittedName>
        <fullName evidence="1">Uncharacterized protein</fullName>
    </submittedName>
</protein>
<dbReference type="RefSeq" id="WP_058484596.1">
    <property type="nucleotide sequence ID" value="NZ_CAAAII010000007.1"/>
</dbReference>
<evidence type="ECO:0000313" key="2">
    <source>
        <dbReference type="Proteomes" id="UP000054877"/>
    </source>
</evidence>
<name>A0A0W0YXU7_LEGSP</name>
<reference evidence="1 2" key="1">
    <citation type="submission" date="2015-11" db="EMBL/GenBank/DDBJ databases">
        <title>Genomic analysis of 38 Legionella species identifies large and diverse effector repertoires.</title>
        <authorList>
            <person name="Burstein D."/>
            <person name="Amaro F."/>
            <person name="Zusman T."/>
            <person name="Lifshitz Z."/>
            <person name="Cohen O."/>
            <person name="Gilbert J.A."/>
            <person name="Pupko T."/>
            <person name="Shuman H.A."/>
            <person name="Segal G."/>
        </authorList>
    </citation>
    <scope>NUCLEOTIDE SEQUENCE [LARGE SCALE GENOMIC DNA]</scope>
    <source>
        <strain evidence="1 2">Mt.St.Helens-9</strain>
    </source>
</reference>